<organism evidence="3">
    <name type="scientific">freshwater metagenome</name>
    <dbReference type="NCBI Taxonomy" id="449393"/>
    <lineage>
        <taxon>unclassified sequences</taxon>
        <taxon>metagenomes</taxon>
        <taxon>ecological metagenomes</taxon>
    </lineage>
</organism>
<feature type="compositionally biased region" description="Basic and acidic residues" evidence="1">
    <location>
        <begin position="173"/>
        <end position="186"/>
    </location>
</feature>
<sequence length="341" mass="36832">MRKVALALVAVGALICSSIPVAQAGLNAPVDLNNPRAVPIFGQQGPSEANLMAGWSGFLYSPRIVFSAAHSHYQFDNNGNRIVIEPKFITVGKPNSSTKDTEGRAKVIKTFVGDYKKSSTGWKLNDFIVLVLDRDLATISPAKLMTAEIEAELVKARAEVVFHGYGEYRDRCDPGQKNPCAEDRNNPNKSPSELPRIMRSNLAPKSDFPWLQGQGLIELANETLLTNLSTCPGDSGSGTTASYKGEVIYVGQGISTGMNFYACGATNTPANEKHPREMGFISPVFKHVDLIKQAEDFLAQQVTANKSTPSKPVSSITCVKGKLTKKVSGPNAKCPKGFKKK</sequence>
<dbReference type="GO" id="GO:0004252">
    <property type="term" value="F:serine-type endopeptidase activity"/>
    <property type="evidence" value="ECO:0007669"/>
    <property type="project" value="InterPro"/>
</dbReference>
<proteinExistence type="predicted"/>
<dbReference type="SUPFAM" id="SSF50494">
    <property type="entry name" value="Trypsin-like serine proteases"/>
    <property type="match status" value="1"/>
</dbReference>
<dbReference type="GO" id="GO:0006508">
    <property type="term" value="P:proteolysis"/>
    <property type="evidence" value="ECO:0007669"/>
    <property type="project" value="InterPro"/>
</dbReference>
<protein>
    <recommendedName>
        <fullName evidence="2">Peptidase S1 domain-containing protein</fullName>
    </recommendedName>
</protein>
<dbReference type="InterPro" id="IPR009003">
    <property type="entry name" value="Peptidase_S1_PA"/>
</dbReference>
<feature type="domain" description="Peptidase S1" evidence="2">
    <location>
        <begin position="56"/>
        <end position="269"/>
    </location>
</feature>
<evidence type="ECO:0000256" key="1">
    <source>
        <dbReference type="SAM" id="MobiDB-lite"/>
    </source>
</evidence>
<reference evidence="3" key="1">
    <citation type="submission" date="2014-05" db="EMBL/GenBank/DDBJ databases">
        <title>Key roles for freshwater Actinobacteria revealed by deep metagenomic sequencing.</title>
        <authorList>
            <person name="Ghai R."/>
            <person name="Mizuno C.M."/>
            <person name="Picazo A."/>
            <person name="Camacho A."/>
            <person name="Rodriguez-Valera F."/>
        </authorList>
    </citation>
    <scope>NUCLEOTIDE SEQUENCE</scope>
</reference>
<dbReference type="EMBL" id="JNSK01000171">
    <property type="protein sequence ID" value="KGA13366.1"/>
    <property type="molecule type" value="Genomic_DNA"/>
</dbReference>
<dbReference type="InterPro" id="IPR043504">
    <property type="entry name" value="Peptidase_S1_PA_chymotrypsin"/>
</dbReference>
<evidence type="ECO:0000259" key="2">
    <source>
        <dbReference type="Pfam" id="PF00089"/>
    </source>
</evidence>
<evidence type="ECO:0000313" key="3">
    <source>
        <dbReference type="EMBL" id="KGA13366.1"/>
    </source>
</evidence>
<comment type="caution">
    <text evidence="3">The sequence shown here is derived from an EMBL/GenBank/DDBJ whole genome shotgun (WGS) entry which is preliminary data.</text>
</comment>
<dbReference type="InterPro" id="IPR001254">
    <property type="entry name" value="Trypsin_dom"/>
</dbReference>
<gene>
    <name evidence="3" type="ORF">GM50_22495</name>
</gene>
<dbReference type="Gene3D" id="2.40.10.10">
    <property type="entry name" value="Trypsin-like serine proteases"/>
    <property type="match status" value="1"/>
</dbReference>
<feature type="region of interest" description="Disordered" evidence="1">
    <location>
        <begin position="173"/>
        <end position="195"/>
    </location>
</feature>
<accession>A0A094QGB9</accession>
<dbReference type="Pfam" id="PF00089">
    <property type="entry name" value="Trypsin"/>
    <property type="match status" value="1"/>
</dbReference>
<name>A0A094QGB9_9ZZZZ</name>
<dbReference type="AlphaFoldDB" id="A0A094QGB9"/>